<accession>A0ABT4H744</accession>
<dbReference type="Pfam" id="PF01381">
    <property type="entry name" value="HTH_3"/>
    <property type="match status" value="1"/>
</dbReference>
<proteinExistence type="predicted"/>
<dbReference type="InterPro" id="IPR010982">
    <property type="entry name" value="Lambda_DNA-bd_dom_sf"/>
</dbReference>
<dbReference type="RefSeq" id="WP_268600663.1">
    <property type="nucleotide sequence ID" value="NZ_JAMDNP010000119.1"/>
</dbReference>
<keyword evidence="3" id="KW-1185">Reference proteome</keyword>
<dbReference type="Proteomes" id="UP001527181">
    <property type="component" value="Unassembled WGS sequence"/>
</dbReference>
<evidence type="ECO:0000259" key="1">
    <source>
        <dbReference type="PROSITE" id="PS50943"/>
    </source>
</evidence>
<dbReference type="PROSITE" id="PS50943">
    <property type="entry name" value="HTH_CROC1"/>
    <property type="match status" value="1"/>
</dbReference>
<evidence type="ECO:0000313" key="2">
    <source>
        <dbReference type="EMBL" id="MCY9764807.1"/>
    </source>
</evidence>
<dbReference type="SMART" id="SM00530">
    <property type="entry name" value="HTH_XRE"/>
    <property type="match status" value="1"/>
</dbReference>
<dbReference type="EMBL" id="JAMDNP010000119">
    <property type="protein sequence ID" value="MCY9764807.1"/>
    <property type="molecule type" value="Genomic_DNA"/>
</dbReference>
<dbReference type="SUPFAM" id="SSF47413">
    <property type="entry name" value="lambda repressor-like DNA-binding domains"/>
    <property type="match status" value="1"/>
</dbReference>
<sequence length="63" mass="6989">MNEALVNARKNCGLTISDAAKAIGISHGMLAMLETKKRRGSDETKIKVSKFYGQSIEELFYSH</sequence>
<protein>
    <submittedName>
        <fullName evidence="2">Helix-turn-helix transcriptional regulator</fullName>
    </submittedName>
</protein>
<organism evidence="2 3">
    <name type="scientific">Paenibacillus alvei</name>
    <name type="common">Bacillus alvei</name>
    <dbReference type="NCBI Taxonomy" id="44250"/>
    <lineage>
        <taxon>Bacteria</taxon>
        <taxon>Bacillati</taxon>
        <taxon>Bacillota</taxon>
        <taxon>Bacilli</taxon>
        <taxon>Bacillales</taxon>
        <taxon>Paenibacillaceae</taxon>
        <taxon>Paenibacillus</taxon>
    </lineage>
</organism>
<name>A0ABT4H744_PAEAL</name>
<reference evidence="2 3" key="1">
    <citation type="submission" date="2022-05" db="EMBL/GenBank/DDBJ databases">
        <title>Genome Sequencing of Bee-Associated Microbes.</title>
        <authorList>
            <person name="Dunlap C."/>
        </authorList>
    </citation>
    <scope>NUCLEOTIDE SEQUENCE [LARGE SCALE GENOMIC DNA]</scope>
    <source>
        <strain evidence="2 3">NRRL B-04010</strain>
    </source>
</reference>
<dbReference type="InterPro" id="IPR001387">
    <property type="entry name" value="Cro/C1-type_HTH"/>
</dbReference>
<dbReference type="Gene3D" id="1.10.260.40">
    <property type="entry name" value="lambda repressor-like DNA-binding domains"/>
    <property type="match status" value="1"/>
</dbReference>
<gene>
    <name evidence="2" type="ORF">M5X12_30400</name>
</gene>
<evidence type="ECO:0000313" key="3">
    <source>
        <dbReference type="Proteomes" id="UP001527181"/>
    </source>
</evidence>
<feature type="domain" description="HTH cro/C1-type" evidence="1">
    <location>
        <begin position="5"/>
        <end position="59"/>
    </location>
</feature>
<dbReference type="CDD" id="cd00093">
    <property type="entry name" value="HTH_XRE"/>
    <property type="match status" value="1"/>
</dbReference>
<comment type="caution">
    <text evidence="2">The sequence shown here is derived from an EMBL/GenBank/DDBJ whole genome shotgun (WGS) entry which is preliminary data.</text>
</comment>